<organism evidence="3 4">
    <name type="scientific">Agarivorans aestuarii</name>
    <dbReference type="NCBI Taxonomy" id="1563703"/>
    <lineage>
        <taxon>Bacteria</taxon>
        <taxon>Pseudomonadati</taxon>
        <taxon>Pseudomonadota</taxon>
        <taxon>Gammaproteobacteria</taxon>
        <taxon>Alteromonadales</taxon>
        <taxon>Alteromonadaceae</taxon>
        <taxon>Agarivorans</taxon>
    </lineage>
</organism>
<evidence type="ECO:0000259" key="2">
    <source>
        <dbReference type="Pfam" id="PF06468"/>
    </source>
</evidence>
<reference evidence="3 4" key="2">
    <citation type="submission" date="2023-12" db="EMBL/GenBank/DDBJ databases">
        <authorList>
            <consortium name="Cladostephus spongiosus"/>
            <person name="Lorente B."/>
            <person name="Cabral C."/>
            <person name="Frias J."/>
            <person name="Faria J."/>
            <person name="Toubarro D."/>
        </authorList>
    </citation>
    <scope>NUCLEOTIDE SEQUENCE [LARGE SCALE GENOMIC DNA]</scope>
    <source>
        <strain evidence="3 4">ZMCS4</strain>
    </source>
</reference>
<protein>
    <submittedName>
        <fullName evidence="3">Spondin domain-containing protein</fullName>
    </submittedName>
</protein>
<name>A0ABU7G6N1_9ALTE</name>
<sequence>MDLKSSLLAMPFIAVSTLSQAAVVDVKITNLTQGIYYTPLLVTAHTSDAHLFEVGKAASPSLQMMAEGGDISGLVTIADGIGAVSSANPAAGLLAPTDYVMVSDLDTGSNTHLSIVAMLLPTNDGFVGKDSWEIPSEAGTYTFYMNGYDAGTEANDEIVNGGGMSGVPGIPANPGMNGGTGGSGVATASSNTNIHIHPGNVGDQDATGGMSDLDSRIHRWLNPVAKVVVTVK</sequence>
<dbReference type="Gene3D" id="2.60.40.2130">
    <property type="entry name" value="F-spondin domain"/>
    <property type="match status" value="1"/>
</dbReference>
<accession>A0ABU7G6N1</accession>
<dbReference type="Pfam" id="PF06468">
    <property type="entry name" value="Spond_N"/>
    <property type="match status" value="1"/>
</dbReference>
<dbReference type="Proteomes" id="UP001310248">
    <property type="component" value="Unassembled WGS sequence"/>
</dbReference>
<comment type="caution">
    <text evidence="3">The sequence shown here is derived from an EMBL/GenBank/DDBJ whole genome shotgun (WGS) entry which is preliminary data.</text>
</comment>
<proteinExistence type="predicted"/>
<dbReference type="InterPro" id="IPR009465">
    <property type="entry name" value="Spondin_N"/>
</dbReference>
<keyword evidence="1" id="KW-0732">Signal</keyword>
<dbReference type="RefSeq" id="WP_163132610.1">
    <property type="nucleotide sequence ID" value="NZ_JAYDYW010000010.1"/>
</dbReference>
<reference evidence="4" key="1">
    <citation type="submission" date="2023-07" db="EMBL/GenBank/DDBJ databases">
        <title>Draft genome sequence of Agarivorans aestuarii strain ZMCS4, a CAZymes producing bacteria isolated from the marine brown algae Clodostephus spongiosus.</title>
        <authorList>
            <person name="Lorente B."/>
            <person name="Cabral C."/>
            <person name="Frias J."/>
            <person name="Faria J."/>
            <person name="Toubarro D."/>
        </authorList>
    </citation>
    <scope>NUCLEOTIDE SEQUENCE [LARGE SCALE GENOMIC DNA]</scope>
    <source>
        <strain evidence="4">ZMCS4</strain>
    </source>
</reference>
<evidence type="ECO:0000313" key="3">
    <source>
        <dbReference type="EMBL" id="MEE1674829.1"/>
    </source>
</evidence>
<feature type="domain" description="Spondin" evidence="2">
    <location>
        <begin position="36"/>
        <end position="153"/>
    </location>
</feature>
<feature type="chain" id="PRO_5045333430" evidence="1">
    <location>
        <begin position="22"/>
        <end position="232"/>
    </location>
</feature>
<dbReference type="InterPro" id="IPR038678">
    <property type="entry name" value="Spondin_N_sf"/>
</dbReference>
<evidence type="ECO:0000313" key="4">
    <source>
        <dbReference type="Proteomes" id="UP001310248"/>
    </source>
</evidence>
<dbReference type="EMBL" id="JAYDYW010000010">
    <property type="protein sequence ID" value="MEE1674829.1"/>
    <property type="molecule type" value="Genomic_DNA"/>
</dbReference>
<dbReference type="NCBIfam" id="NF038123">
    <property type="entry name" value="NF038123_dom"/>
    <property type="match status" value="1"/>
</dbReference>
<gene>
    <name evidence="3" type="ORF">SNR37_000148</name>
</gene>
<feature type="signal peptide" evidence="1">
    <location>
        <begin position="1"/>
        <end position="21"/>
    </location>
</feature>
<evidence type="ECO:0000256" key="1">
    <source>
        <dbReference type="SAM" id="SignalP"/>
    </source>
</evidence>
<keyword evidence="4" id="KW-1185">Reference proteome</keyword>